<comment type="caution">
    <text evidence="3">The sequence shown here is derived from an EMBL/GenBank/DDBJ whole genome shotgun (WGS) entry which is preliminary data.</text>
</comment>
<proteinExistence type="predicted"/>
<organism evidence="3 4">
    <name type="scientific">Telluria aromaticivorans</name>
    <dbReference type="NCBI Taxonomy" id="2725995"/>
    <lineage>
        <taxon>Bacteria</taxon>
        <taxon>Pseudomonadati</taxon>
        <taxon>Pseudomonadota</taxon>
        <taxon>Betaproteobacteria</taxon>
        <taxon>Burkholderiales</taxon>
        <taxon>Oxalobacteraceae</taxon>
        <taxon>Telluria group</taxon>
        <taxon>Telluria</taxon>
    </lineage>
</organism>
<dbReference type="EMBL" id="JABAIV010000002">
    <property type="protein sequence ID" value="NNG22946.1"/>
    <property type="molecule type" value="Genomic_DNA"/>
</dbReference>
<evidence type="ECO:0000256" key="2">
    <source>
        <dbReference type="SAM" id="Phobius"/>
    </source>
</evidence>
<keyword evidence="4" id="KW-1185">Reference proteome</keyword>
<dbReference type="Proteomes" id="UP000533905">
    <property type="component" value="Unassembled WGS sequence"/>
</dbReference>
<keyword evidence="2" id="KW-0812">Transmembrane</keyword>
<feature type="transmembrane region" description="Helical" evidence="2">
    <location>
        <begin position="296"/>
        <end position="321"/>
    </location>
</feature>
<feature type="region of interest" description="Disordered" evidence="1">
    <location>
        <begin position="504"/>
        <end position="529"/>
    </location>
</feature>
<feature type="transmembrane region" description="Helical" evidence="2">
    <location>
        <begin position="137"/>
        <end position="155"/>
    </location>
</feature>
<gene>
    <name evidence="3" type="ORF">HGB41_08015</name>
</gene>
<feature type="transmembrane region" description="Helical" evidence="2">
    <location>
        <begin position="161"/>
        <end position="179"/>
    </location>
</feature>
<evidence type="ECO:0000256" key="1">
    <source>
        <dbReference type="SAM" id="MobiDB-lite"/>
    </source>
</evidence>
<feature type="transmembrane region" description="Helical" evidence="2">
    <location>
        <begin position="359"/>
        <end position="375"/>
    </location>
</feature>
<keyword evidence="2" id="KW-1133">Transmembrane helix</keyword>
<feature type="transmembrane region" description="Helical" evidence="2">
    <location>
        <begin position="191"/>
        <end position="213"/>
    </location>
</feature>
<evidence type="ECO:0000313" key="3">
    <source>
        <dbReference type="EMBL" id="NNG22946.1"/>
    </source>
</evidence>
<accession>A0A7Y2NZX2</accession>
<dbReference type="AlphaFoldDB" id="A0A7Y2NZX2"/>
<evidence type="ECO:0008006" key="5">
    <source>
        <dbReference type="Google" id="ProtNLM"/>
    </source>
</evidence>
<dbReference type="RefSeq" id="WP_171082935.1">
    <property type="nucleotide sequence ID" value="NZ_JABAIV010000002.1"/>
</dbReference>
<feature type="transmembrane region" description="Helical" evidence="2">
    <location>
        <begin position="219"/>
        <end position="235"/>
    </location>
</feature>
<keyword evidence="2" id="KW-0472">Membrane</keyword>
<feature type="compositionally biased region" description="Low complexity" evidence="1">
    <location>
        <begin position="511"/>
        <end position="522"/>
    </location>
</feature>
<feature type="transmembrane region" description="Helical" evidence="2">
    <location>
        <begin position="255"/>
        <end position="276"/>
    </location>
</feature>
<sequence length="529" mass="56758">MKTRRPPNARSRHLSQLAFVVLLALALLALFMARPVSISGDALEYTVDAVAIATHGTPEIRSSDIDRTMAILPGRFDGLFRMLQDEMRRGVQDVYPAFARGRGGEVYPVHFFGYPLMAALPLRLLEALGQPPFKAFQAVNLAFVFVLGLALRRFFASSARAAFGLLLFMLCCGVLYWTWTSPECASAAALLAALLLFTSGMPVAGALLAGLAAQQNPTIVFFFVFAPLIRMALGWDRSRGLTGNLRAQVTLRTMAALAAGAAVAALPILFNLYHYGVPNLIVARFSDPGLIGSTRLLSFFADLNQGMVIGIPGVLAALLLVGARGLRLLALCLLFTLALVLPALAVINWNSGAAGPMRYVAWASMPLLFTLLAMLRELPTWRPAALAGVLALQAAAMVHATRYEYIEFSPLAALVLKHAPAWYHPEPEIFVERMGHNDNWVEPEKIYTYQVDGVRIKTLVHASNAGLDAALCRAGARLAPGNAVTVSARGWRYLDGPLRCTPAGPQGAMGSSTATSTEASTALPTGSTP</sequence>
<protein>
    <recommendedName>
        <fullName evidence="5">Glycosyltransferase RgtA/B/C/D-like domain-containing protein</fullName>
    </recommendedName>
</protein>
<feature type="transmembrane region" description="Helical" evidence="2">
    <location>
        <begin position="328"/>
        <end position="347"/>
    </location>
</feature>
<name>A0A7Y2NZX2_9BURK</name>
<reference evidence="3 4" key="1">
    <citation type="submission" date="2020-04" db="EMBL/GenBank/DDBJ databases">
        <title>Massilia sp. nov., a cold adapted bacteria isolated from Arctic soil.</title>
        <authorList>
            <person name="Son J."/>
            <person name="Ka J.-O."/>
        </authorList>
    </citation>
    <scope>NUCLEOTIDE SEQUENCE [LARGE SCALE GENOMIC DNA]</scope>
    <source>
        <strain evidence="3 4">ML15P13</strain>
    </source>
</reference>
<evidence type="ECO:0000313" key="4">
    <source>
        <dbReference type="Proteomes" id="UP000533905"/>
    </source>
</evidence>